<gene>
    <name evidence="2" type="ORF">A9E74_02822</name>
</gene>
<proteinExistence type="predicted"/>
<name>A0A1E3GMW2_9GAMM</name>
<sequence>MKVVTLFIFLLASLTSLHSAEMLLTWESIEEGEAQAEEWVNSLTEGELLALGNMTQQPEELEFVRAFFPYLLPESFFNRNMELTCYPSFLAFQSTKDQEGFKAWEQCVGELWRDDPPGLIARAIKDLKP</sequence>
<keyword evidence="1" id="KW-0732">Signal</keyword>
<dbReference type="RefSeq" id="WP_069297153.1">
    <property type="nucleotide sequence ID" value="NZ_MCRI01000093.1"/>
</dbReference>
<comment type="caution">
    <text evidence="2">The sequence shown here is derived from an EMBL/GenBank/DDBJ whole genome shotgun (WGS) entry which is preliminary data.</text>
</comment>
<dbReference type="Proteomes" id="UP000094379">
    <property type="component" value="Unassembled WGS sequence"/>
</dbReference>
<organism evidence="2 3">
    <name type="scientific">Methylophaga muralis</name>
    <dbReference type="NCBI Taxonomy" id="291169"/>
    <lineage>
        <taxon>Bacteria</taxon>
        <taxon>Pseudomonadati</taxon>
        <taxon>Pseudomonadota</taxon>
        <taxon>Gammaproteobacteria</taxon>
        <taxon>Thiotrichales</taxon>
        <taxon>Piscirickettsiaceae</taxon>
        <taxon>Methylophaga</taxon>
    </lineage>
</organism>
<evidence type="ECO:0000313" key="3">
    <source>
        <dbReference type="Proteomes" id="UP000094379"/>
    </source>
</evidence>
<feature type="signal peptide" evidence="1">
    <location>
        <begin position="1"/>
        <end position="19"/>
    </location>
</feature>
<evidence type="ECO:0000313" key="2">
    <source>
        <dbReference type="EMBL" id="ODN65380.1"/>
    </source>
</evidence>
<accession>A0A1E3GMW2</accession>
<evidence type="ECO:0000256" key="1">
    <source>
        <dbReference type="SAM" id="SignalP"/>
    </source>
</evidence>
<dbReference type="EMBL" id="MCRI01000093">
    <property type="protein sequence ID" value="ODN65380.1"/>
    <property type="molecule type" value="Genomic_DNA"/>
</dbReference>
<dbReference type="AlphaFoldDB" id="A0A1E3GMW2"/>
<feature type="chain" id="PRO_5009128483" evidence="1">
    <location>
        <begin position="20"/>
        <end position="129"/>
    </location>
</feature>
<protein>
    <submittedName>
        <fullName evidence="2">Uncharacterized protein</fullName>
    </submittedName>
</protein>
<keyword evidence="3" id="KW-1185">Reference proteome</keyword>
<reference evidence="2 3" key="1">
    <citation type="submission" date="2016-07" db="EMBL/GenBank/DDBJ databases">
        <title>Draft Genome Sequence of Methylophaga muralis Bur 1.</title>
        <authorList>
            <person name="Vasilenko O.V."/>
            <person name="Doronina N.V."/>
            <person name="Shmareva M.N."/>
            <person name="Tarlachkov S.V."/>
            <person name="Mustakhimov I."/>
            <person name="Trotsenko Y.A."/>
        </authorList>
    </citation>
    <scope>NUCLEOTIDE SEQUENCE [LARGE SCALE GENOMIC DNA]</scope>
    <source>
        <strain evidence="2 3">Bur 1</strain>
    </source>
</reference>